<reference evidence="3" key="1">
    <citation type="submission" date="2020-03" db="EMBL/GenBank/DDBJ databases">
        <title>A high-quality chromosome-level genome assembly of a woody plant with both climbing and erect habits, Rhamnella rubrinervis.</title>
        <authorList>
            <person name="Lu Z."/>
            <person name="Yang Y."/>
            <person name="Zhu X."/>
            <person name="Sun Y."/>
        </authorList>
    </citation>
    <scope>NUCLEOTIDE SEQUENCE</scope>
    <source>
        <strain evidence="3">BYM</strain>
        <tissue evidence="3">Leaf</tissue>
    </source>
</reference>
<name>A0A8K0H7P4_9ROSA</name>
<keyword evidence="2" id="KW-0472">Membrane</keyword>
<sequence>MKFCPLILSCAYFNCFVAYLACTTLLSWVICLTVSIIGWLTTLASCVSTASTYLPKSAGRGILVSACRLAEPSGKHTLKASGCGQGIESSPARWRQRQSPHPILENRTLSSNAPRGACEYVAWCSFVELTRVANELPEDIANDRDTLKRDHGFEYRVNVTMVAIETHHFNGWMATMTKSPTPHMEGADAEGAKTLSSIWNNIFAVKPDSEGNKGDHGHNVSNADALVED</sequence>
<accession>A0A8K0H7P4</accession>
<keyword evidence="2" id="KW-0812">Transmembrane</keyword>
<evidence type="ECO:0000256" key="1">
    <source>
        <dbReference type="SAM" id="MobiDB-lite"/>
    </source>
</evidence>
<evidence type="ECO:0000313" key="3">
    <source>
        <dbReference type="EMBL" id="KAF3447281.1"/>
    </source>
</evidence>
<proteinExistence type="predicted"/>
<feature type="region of interest" description="Disordered" evidence="1">
    <location>
        <begin position="208"/>
        <end position="229"/>
    </location>
</feature>
<protein>
    <submittedName>
        <fullName evidence="3">Uncharacterized protein</fullName>
    </submittedName>
</protein>
<feature type="transmembrane region" description="Helical" evidence="2">
    <location>
        <begin position="12"/>
        <end position="40"/>
    </location>
</feature>
<keyword evidence="4" id="KW-1185">Reference proteome</keyword>
<gene>
    <name evidence="3" type="ORF">FNV43_RR12462</name>
</gene>
<dbReference type="Proteomes" id="UP000796880">
    <property type="component" value="Unassembled WGS sequence"/>
</dbReference>
<keyword evidence="2" id="KW-1133">Transmembrane helix</keyword>
<comment type="caution">
    <text evidence="3">The sequence shown here is derived from an EMBL/GenBank/DDBJ whole genome shotgun (WGS) entry which is preliminary data.</text>
</comment>
<evidence type="ECO:0000313" key="4">
    <source>
        <dbReference type="Proteomes" id="UP000796880"/>
    </source>
</evidence>
<organism evidence="3 4">
    <name type="scientific">Rhamnella rubrinervis</name>
    <dbReference type="NCBI Taxonomy" id="2594499"/>
    <lineage>
        <taxon>Eukaryota</taxon>
        <taxon>Viridiplantae</taxon>
        <taxon>Streptophyta</taxon>
        <taxon>Embryophyta</taxon>
        <taxon>Tracheophyta</taxon>
        <taxon>Spermatophyta</taxon>
        <taxon>Magnoliopsida</taxon>
        <taxon>eudicotyledons</taxon>
        <taxon>Gunneridae</taxon>
        <taxon>Pentapetalae</taxon>
        <taxon>rosids</taxon>
        <taxon>fabids</taxon>
        <taxon>Rosales</taxon>
        <taxon>Rhamnaceae</taxon>
        <taxon>rhamnoid group</taxon>
        <taxon>Rhamneae</taxon>
        <taxon>Rhamnella</taxon>
    </lineage>
</organism>
<feature type="compositionally biased region" description="Basic and acidic residues" evidence="1">
    <location>
        <begin position="208"/>
        <end position="218"/>
    </location>
</feature>
<dbReference type="EMBL" id="VOIH02000005">
    <property type="protein sequence ID" value="KAF3447281.1"/>
    <property type="molecule type" value="Genomic_DNA"/>
</dbReference>
<evidence type="ECO:0000256" key="2">
    <source>
        <dbReference type="SAM" id="Phobius"/>
    </source>
</evidence>
<dbReference type="AlphaFoldDB" id="A0A8K0H7P4"/>